<dbReference type="PANTHER" id="PTHR34203">
    <property type="entry name" value="METHYLTRANSFERASE, FKBM FAMILY PROTEIN"/>
    <property type="match status" value="1"/>
</dbReference>
<evidence type="ECO:0000313" key="2">
    <source>
        <dbReference type="EMBL" id="CFE60995.1"/>
    </source>
</evidence>
<dbReference type="STRING" id="115862.BBG46_15400"/>
<dbReference type="EMBL" id="CSAE01000746">
    <property type="protein sequence ID" value="COW86171.1"/>
    <property type="molecule type" value="Genomic_DNA"/>
</dbReference>
<evidence type="ECO:0000313" key="6">
    <source>
        <dbReference type="Proteomes" id="UP000044938"/>
    </source>
</evidence>
<feature type="domain" description="Methyltransferase FkbM" evidence="1">
    <location>
        <begin position="16"/>
        <end position="96"/>
    </location>
</feature>
<evidence type="ECO:0000313" key="3">
    <source>
        <dbReference type="EMBL" id="COW82237.1"/>
    </source>
</evidence>
<evidence type="ECO:0000313" key="4">
    <source>
        <dbReference type="EMBL" id="COW86171.1"/>
    </source>
</evidence>
<accession>A0A0U0SKW7</accession>
<dbReference type="InterPro" id="IPR052514">
    <property type="entry name" value="SAM-dependent_MTase"/>
</dbReference>
<dbReference type="SUPFAM" id="SSF53335">
    <property type="entry name" value="S-adenosyl-L-methionine-dependent methyltransferases"/>
    <property type="match status" value="1"/>
</dbReference>
<proteinExistence type="predicted"/>
<dbReference type="Gene3D" id="3.40.50.150">
    <property type="entry name" value="Vaccinia Virus protein VP39"/>
    <property type="match status" value="1"/>
</dbReference>
<reference evidence="5 6" key="1">
    <citation type="submission" date="2015-03" db="EMBL/GenBank/DDBJ databases">
        <authorList>
            <consortium name="Pathogen Informatics"/>
        </authorList>
    </citation>
    <scope>NUCLEOTIDE SEQUENCE [LARGE SCALE GENOMIC DNA]</scope>
    <source>
        <strain evidence="2 7">H09601792</strain>
        <strain evidence="5">K00500041</strain>
        <strain evidence="3 6">M09401471</strain>
    </source>
</reference>
<evidence type="ECO:0000259" key="1">
    <source>
        <dbReference type="Pfam" id="PF05050"/>
    </source>
</evidence>
<dbReference type="EMBL" id="CSAJ01000527">
    <property type="protein sequence ID" value="COW82237.1"/>
    <property type="molecule type" value="Genomic_DNA"/>
</dbReference>
<reference evidence="4" key="2">
    <citation type="submission" date="2015-03" db="EMBL/GenBank/DDBJ databases">
        <authorList>
            <person name="Murphy D."/>
        </authorList>
    </citation>
    <scope>NUCLEOTIDE SEQUENCE [LARGE SCALE GENOMIC DNA]</scope>
    <source>
        <strain evidence="4">K00500041</strain>
    </source>
</reference>
<gene>
    <name evidence="2" type="ORF">ERS007688_02929</name>
    <name evidence="4" type="ORF">ERS007703_04348</name>
    <name evidence="3" type="ORF">ERS007720_03350</name>
</gene>
<evidence type="ECO:0000313" key="7">
    <source>
        <dbReference type="Proteomes" id="UP000046947"/>
    </source>
</evidence>
<dbReference type="AlphaFoldDB" id="A0A0U0SKW7"/>
<protein>
    <submittedName>
        <fullName evidence="4">FkbM family methyltransferase</fullName>
    </submittedName>
</protein>
<dbReference type="PANTHER" id="PTHR34203:SF15">
    <property type="entry name" value="SLL1173 PROTEIN"/>
    <property type="match status" value="1"/>
</dbReference>
<dbReference type="Proteomes" id="UP000038802">
    <property type="component" value="Unassembled WGS sequence"/>
</dbReference>
<keyword evidence="4" id="KW-0489">Methyltransferase</keyword>
<dbReference type="Pfam" id="PF05050">
    <property type="entry name" value="Methyltransf_21"/>
    <property type="match status" value="1"/>
</dbReference>
<organism evidence="4 5">
    <name type="scientific">Mycobacterium tuberculosis</name>
    <dbReference type="NCBI Taxonomy" id="1773"/>
    <lineage>
        <taxon>Bacteria</taxon>
        <taxon>Bacillati</taxon>
        <taxon>Actinomycetota</taxon>
        <taxon>Actinomycetes</taxon>
        <taxon>Mycobacteriales</taxon>
        <taxon>Mycobacteriaceae</taxon>
        <taxon>Mycobacterium</taxon>
        <taxon>Mycobacterium tuberculosis complex</taxon>
    </lineage>
</organism>
<dbReference type="GO" id="GO:0008168">
    <property type="term" value="F:methyltransferase activity"/>
    <property type="evidence" value="ECO:0007669"/>
    <property type="project" value="UniProtKB-KW"/>
</dbReference>
<dbReference type="GO" id="GO:0032259">
    <property type="term" value="P:methylation"/>
    <property type="evidence" value="ECO:0007669"/>
    <property type="project" value="UniProtKB-KW"/>
</dbReference>
<dbReference type="NCBIfam" id="TIGR01444">
    <property type="entry name" value="fkbM_fam"/>
    <property type="match status" value="1"/>
</dbReference>
<dbReference type="EMBL" id="CFOH01000557">
    <property type="protein sequence ID" value="CFE60995.1"/>
    <property type="molecule type" value="Genomic_DNA"/>
</dbReference>
<keyword evidence="4" id="KW-0808">Transferase</keyword>
<sequence length="127" mass="14142">MAADSAFSSLNDTGRIRIRERTRVPCTTLDALAAELPLPVGLLKIDVEGLERAVIAGAAELLRRDRPVLLVEIYGGAASNPDPERTIADIRAYGYEPFVYADDAGLQPYQRHRDDRYCYFFIPSRKG</sequence>
<evidence type="ECO:0000313" key="5">
    <source>
        <dbReference type="Proteomes" id="UP000038802"/>
    </source>
</evidence>
<dbReference type="InterPro" id="IPR029063">
    <property type="entry name" value="SAM-dependent_MTases_sf"/>
</dbReference>
<dbReference type="InterPro" id="IPR006342">
    <property type="entry name" value="FkbM_mtfrase"/>
</dbReference>
<name>A0A0U0SKW7_MYCTX</name>
<dbReference type="Proteomes" id="UP000044938">
    <property type="component" value="Unassembled WGS sequence"/>
</dbReference>
<dbReference type="Proteomes" id="UP000046947">
    <property type="component" value="Unassembled WGS sequence"/>
</dbReference>